<dbReference type="InterPro" id="IPR011706">
    <property type="entry name" value="Cu-oxidase_C"/>
</dbReference>
<dbReference type="Gene3D" id="2.60.40.420">
    <property type="entry name" value="Cupredoxins - blue copper proteins"/>
    <property type="match status" value="3"/>
</dbReference>
<keyword evidence="6" id="KW-0946">Virion</keyword>
<dbReference type="PROSITE" id="PS51318">
    <property type="entry name" value="TAT"/>
    <property type="match status" value="1"/>
</dbReference>
<evidence type="ECO:0000313" key="6">
    <source>
        <dbReference type="EMBL" id="RUT11149.1"/>
    </source>
</evidence>
<dbReference type="InterPro" id="IPR011707">
    <property type="entry name" value="Cu-oxidase-like_N"/>
</dbReference>
<dbReference type="InterPro" id="IPR045087">
    <property type="entry name" value="Cu-oxidase_fam"/>
</dbReference>
<dbReference type="PANTHER" id="PTHR48267">
    <property type="entry name" value="CUPREDOXIN SUPERFAMILY PROTEIN"/>
    <property type="match status" value="1"/>
</dbReference>
<dbReference type="Pfam" id="PF00394">
    <property type="entry name" value="Cu-oxidase"/>
    <property type="match status" value="1"/>
</dbReference>
<dbReference type="AlphaFoldDB" id="A0AB37UIH5"/>
<evidence type="ECO:0000259" key="4">
    <source>
        <dbReference type="Pfam" id="PF07731"/>
    </source>
</evidence>
<dbReference type="RefSeq" id="WP_106169137.1">
    <property type="nucleotide sequence ID" value="NZ_JAVKZF010000002.1"/>
</dbReference>
<dbReference type="Pfam" id="PF07732">
    <property type="entry name" value="Cu-oxidase_3"/>
    <property type="match status" value="1"/>
</dbReference>
<feature type="region of interest" description="Disordered" evidence="2">
    <location>
        <begin position="481"/>
        <end position="500"/>
    </location>
</feature>
<evidence type="ECO:0000259" key="3">
    <source>
        <dbReference type="Pfam" id="PF00394"/>
    </source>
</evidence>
<name>A0AB37UIH5_9CYAN</name>
<organism evidence="6 7">
    <name type="scientific">Chroococcidiopsis cubana SAG 39.79</name>
    <dbReference type="NCBI Taxonomy" id="388085"/>
    <lineage>
        <taxon>Bacteria</taxon>
        <taxon>Bacillati</taxon>
        <taxon>Cyanobacteriota</taxon>
        <taxon>Cyanophyceae</taxon>
        <taxon>Chroococcidiopsidales</taxon>
        <taxon>Chroococcidiopsidaceae</taxon>
        <taxon>Chroococcidiopsis</taxon>
    </lineage>
</organism>
<sequence>MNRITRREALKLGGFAAAGSSLLLPIALQHRGYAQTAGSPQPRRFQVKLPLPPVLNPVRSDATTDYYQIEMQKNQVEILPGLTTEIWAYNSITPGPTIKQRRDRQSVVRFINNVGTPTSVHLHGMASLPQYDGYAEDLIPPGYYKNYIYPNNRAATMWYHDHAIHDTARNVYMGLAGMYIVQDDLELGLPLPKGEYDVPLVIQDKLFTNNGSFIFDHDNHQGLMGDVILVNGAPYPRMEVANRKYRFRVLNASNSRSYRLALSTGDDLIVIGTDGGLMSAPVRTKDLRIGMGERYELIVDFSKYSIGTQILLQNLGLPNNKDYDGTRQILRFDVVRQETDNSSIPSQLRSFQPLVASSAVATRRWTFEHRNDRWEINGNGWDKNRVDARIGLGNTEIWEIITNGRDWFHPVHFHLFDFQILERSSQPPLPYERGWKDVVYLGEDNNIRIIARFGPHNGKYMMHCHNTVHEDHDMMTQFEVGSGGADPMSAPAKPLPAPSF</sequence>
<dbReference type="Proteomes" id="UP000282574">
    <property type="component" value="Unassembled WGS sequence"/>
</dbReference>
<feature type="domain" description="Plastocyanin-like" evidence="5">
    <location>
        <begin position="71"/>
        <end position="184"/>
    </location>
</feature>
<dbReference type="Pfam" id="PF07731">
    <property type="entry name" value="Cu-oxidase_2"/>
    <property type="match status" value="1"/>
</dbReference>
<proteinExistence type="inferred from homology"/>
<dbReference type="EMBL" id="RSCK01000030">
    <property type="protein sequence ID" value="RUT11149.1"/>
    <property type="molecule type" value="Genomic_DNA"/>
</dbReference>
<gene>
    <name evidence="6" type="primary">cotA</name>
    <name evidence="6" type="ORF">DSM107010_35430</name>
</gene>
<evidence type="ECO:0000256" key="2">
    <source>
        <dbReference type="SAM" id="MobiDB-lite"/>
    </source>
</evidence>
<protein>
    <submittedName>
        <fullName evidence="6">Spore coat protein A</fullName>
    </submittedName>
</protein>
<evidence type="ECO:0000313" key="7">
    <source>
        <dbReference type="Proteomes" id="UP000282574"/>
    </source>
</evidence>
<comment type="caution">
    <text evidence="6">The sequence shown here is derived from an EMBL/GenBank/DDBJ whole genome shotgun (WGS) entry which is preliminary data.</text>
</comment>
<dbReference type="SUPFAM" id="SSF49503">
    <property type="entry name" value="Cupredoxins"/>
    <property type="match status" value="3"/>
</dbReference>
<keyword evidence="7" id="KW-1185">Reference proteome</keyword>
<keyword evidence="6" id="KW-0167">Capsid protein</keyword>
<dbReference type="InterPro" id="IPR001117">
    <property type="entry name" value="Cu-oxidase_2nd"/>
</dbReference>
<feature type="domain" description="Plastocyanin-like" evidence="3">
    <location>
        <begin position="225"/>
        <end position="303"/>
    </location>
</feature>
<dbReference type="PANTHER" id="PTHR48267:SF1">
    <property type="entry name" value="BILIRUBIN OXIDASE"/>
    <property type="match status" value="1"/>
</dbReference>
<reference evidence="6 7" key="1">
    <citation type="journal article" date="2019" name="Genome Biol. Evol.">
        <title>Day and night: Metabolic profiles and evolutionary relationships of six axenic non-marine cyanobacteria.</title>
        <authorList>
            <person name="Will S.E."/>
            <person name="Henke P."/>
            <person name="Boedeker C."/>
            <person name="Huang S."/>
            <person name="Brinkmann H."/>
            <person name="Rohde M."/>
            <person name="Jarek M."/>
            <person name="Friedl T."/>
            <person name="Seufert S."/>
            <person name="Schumacher M."/>
            <person name="Overmann J."/>
            <person name="Neumann-Schaal M."/>
            <person name="Petersen J."/>
        </authorList>
    </citation>
    <scope>NUCLEOTIDE SEQUENCE [LARGE SCALE GENOMIC DNA]</scope>
    <source>
        <strain evidence="6 7">SAG 39.79</strain>
    </source>
</reference>
<feature type="domain" description="Plastocyanin-like" evidence="4">
    <location>
        <begin position="367"/>
        <end position="481"/>
    </location>
</feature>
<dbReference type="InterPro" id="IPR008972">
    <property type="entry name" value="Cupredoxin"/>
</dbReference>
<dbReference type="GO" id="GO:0016491">
    <property type="term" value="F:oxidoreductase activity"/>
    <property type="evidence" value="ECO:0007669"/>
    <property type="project" value="InterPro"/>
</dbReference>
<evidence type="ECO:0000259" key="5">
    <source>
        <dbReference type="Pfam" id="PF07732"/>
    </source>
</evidence>
<accession>A0AB37UIH5</accession>
<dbReference type="GO" id="GO:0005507">
    <property type="term" value="F:copper ion binding"/>
    <property type="evidence" value="ECO:0007669"/>
    <property type="project" value="InterPro"/>
</dbReference>
<dbReference type="CDD" id="cd13889">
    <property type="entry name" value="CuRO_3_BOD"/>
    <property type="match status" value="1"/>
</dbReference>
<dbReference type="InterPro" id="IPR006311">
    <property type="entry name" value="TAT_signal"/>
</dbReference>
<evidence type="ECO:0000256" key="1">
    <source>
        <dbReference type="ARBA" id="ARBA00010609"/>
    </source>
</evidence>
<comment type="similarity">
    <text evidence="1">Belongs to the multicopper oxidase family.</text>
</comment>